<reference evidence="2 3" key="1">
    <citation type="submission" date="2017-05" db="EMBL/GenBank/DDBJ databases">
        <title>Vagococcus spp. assemblies.</title>
        <authorList>
            <person name="Gulvik C.A."/>
        </authorList>
    </citation>
    <scope>NUCLEOTIDE SEQUENCE [LARGE SCALE GENOMIC DNA]</scope>
    <source>
        <strain evidence="2 3">NCFB 2777</strain>
    </source>
</reference>
<evidence type="ECO:0000313" key="2">
    <source>
        <dbReference type="EMBL" id="RST97240.1"/>
    </source>
</evidence>
<dbReference type="AlphaFoldDB" id="A0A429ZU27"/>
<dbReference type="EMBL" id="NGJU01000003">
    <property type="protein sequence ID" value="RST97240.1"/>
    <property type="molecule type" value="Genomic_DNA"/>
</dbReference>
<sequence length="168" mass="19724">MVLSQVVEDETDYQSLLDNPNELTDQELQSLVETISLNDFGKAFKHQAFFNNRLRTTGGRYHLNSHHLDFNPRVFERYGLVELVNVIKHELCHYHLHLAGLGYQHRDADFKNLLKQTGGSRFVKPLEEQKPENYHEYECAKCHNLILRKRRVNTRKYSCRCGGPLKQL</sequence>
<dbReference type="OrthoDB" id="9799909at2"/>
<feature type="domain" description="SprT-like" evidence="1">
    <location>
        <begin position="26"/>
        <end position="168"/>
    </location>
</feature>
<protein>
    <submittedName>
        <fullName evidence="2">SprT family protein</fullName>
    </submittedName>
</protein>
<dbReference type="InterPro" id="IPR006640">
    <property type="entry name" value="SprT-like_domain"/>
</dbReference>
<name>A0A429ZU27_9ENTE</name>
<dbReference type="NCBIfam" id="NF003339">
    <property type="entry name" value="PRK04351.1"/>
    <property type="match status" value="1"/>
</dbReference>
<gene>
    <name evidence="2" type="ORF">CBF35_03050</name>
</gene>
<dbReference type="RefSeq" id="WP_126778466.1">
    <property type="nucleotide sequence ID" value="NZ_CP177121.1"/>
</dbReference>
<evidence type="ECO:0000259" key="1">
    <source>
        <dbReference type="SMART" id="SM00731"/>
    </source>
</evidence>
<keyword evidence="3" id="KW-1185">Reference proteome</keyword>
<dbReference type="Pfam" id="PF10263">
    <property type="entry name" value="SprT-like"/>
    <property type="match status" value="1"/>
</dbReference>
<organism evidence="2 3">
    <name type="scientific">Vagococcus salmoninarum</name>
    <dbReference type="NCBI Taxonomy" id="2739"/>
    <lineage>
        <taxon>Bacteria</taxon>
        <taxon>Bacillati</taxon>
        <taxon>Bacillota</taxon>
        <taxon>Bacilli</taxon>
        <taxon>Lactobacillales</taxon>
        <taxon>Enterococcaceae</taxon>
        <taxon>Vagococcus</taxon>
    </lineage>
</organism>
<accession>A0A429ZU27</accession>
<dbReference type="GO" id="GO:0006950">
    <property type="term" value="P:response to stress"/>
    <property type="evidence" value="ECO:0007669"/>
    <property type="project" value="UniProtKB-ARBA"/>
</dbReference>
<dbReference type="SMART" id="SM00731">
    <property type="entry name" value="SprT"/>
    <property type="match status" value="1"/>
</dbReference>
<dbReference type="GeneID" id="98567332"/>
<dbReference type="Proteomes" id="UP000287239">
    <property type="component" value="Unassembled WGS sequence"/>
</dbReference>
<proteinExistence type="predicted"/>
<comment type="caution">
    <text evidence="2">The sequence shown here is derived from an EMBL/GenBank/DDBJ whole genome shotgun (WGS) entry which is preliminary data.</text>
</comment>
<evidence type="ECO:0000313" key="3">
    <source>
        <dbReference type="Proteomes" id="UP000287239"/>
    </source>
</evidence>